<protein>
    <submittedName>
        <fullName evidence="1">Uncharacterized protein</fullName>
    </submittedName>
</protein>
<dbReference type="HOGENOM" id="CLU_842023_0_0_1"/>
<gene>
    <name evidence="1" type="ORF">CC1G_02224</name>
</gene>
<dbReference type="EMBL" id="AACS02000010">
    <property type="protein sequence ID" value="EAU87465.2"/>
    <property type="molecule type" value="Genomic_DNA"/>
</dbReference>
<dbReference type="VEuPathDB" id="FungiDB:CC1G_02224"/>
<comment type="caution">
    <text evidence="1">The sequence shown here is derived from an EMBL/GenBank/DDBJ whole genome shotgun (WGS) entry which is preliminary data.</text>
</comment>
<evidence type="ECO:0000313" key="1">
    <source>
        <dbReference type="EMBL" id="EAU87465.2"/>
    </source>
</evidence>
<evidence type="ECO:0000313" key="2">
    <source>
        <dbReference type="Proteomes" id="UP000001861"/>
    </source>
</evidence>
<dbReference type="KEGG" id="cci:CC1G_02224"/>
<accession>A8NKL9</accession>
<dbReference type="Proteomes" id="UP000001861">
    <property type="component" value="Unassembled WGS sequence"/>
</dbReference>
<dbReference type="GeneID" id="6011003"/>
<reference evidence="1 2" key="1">
    <citation type="journal article" date="2010" name="Proc. Natl. Acad. Sci. U.S.A.">
        <title>Insights into evolution of multicellular fungi from the assembled chromosomes of the mushroom Coprinopsis cinerea (Coprinus cinereus).</title>
        <authorList>
            <person name="Stajich J.E."/>
            <person name="Wilke S.K."/>
            <person name="Ahren D."/>
            <person name="Au C.H."/>
            <person name="Birren B.W."/>
            <person name="Borodovsky M."/>
            <person name="Burns C."/>
            <person name="Canback B."/>
            <person name="Casselton L.A."/>
            <person name="Cheng C.K."/>
            <person name="Deng J."/>
            <person name="Dietrich F.S."/>
            <person name="Fargo D.C."/>
            <person name="Farman M.L."/>
            <person name="Gathman A.C."/>
            <person name="Goldberg J."/>
            <person name="Guigo R."/>
            <person name="Hoegger P.J."/>
            <person name="Hooker J.B."/>
            <person name="Huggins A."/>
            <person name="James T.Y."/>
            <person name="Kamada T."/>
            <person name="Kilaru S."/>
            <person name="Kodira C."/>
            <person name="Kues U."/>
            <person name="Kupfer D."/>
            <person name="Kwan H.S."/>
            <person name="Lomsadze A."/>
            <person name="Li W."/>
            <person name="Lilly W.W."/>
            <person name="Ma L.J."/>
            <person name="Mackey A.J."/>
            <person name="Manning G."/>
            <person name="Martin F."/>
            <person name="Muraguchi H."/>
            <person name="Natvig D.O."/>
            <person name="Palmerini H."/>
            <person name="Ramesh M.A."/>
            <person name="Rehmeyer C.J."/>
            <person name="Roe B.A."/>
            <person name="Shenoy N."/>
            <person name="Stanke M."/>
            <person name="Ter-Hovhannisyan V."/>
            <person name="Tunlid A."/>
            <person name="Velagapudi R."/>
            <person name="Vision T.J."/>
            <person name="Zeng Q."/>
            <person name="Zolan M.E."/>
            <person name="Pukkila P.J."/>
        </authorList>
    </citation>
    <scope>NUCLEOTIDE SEQUENCE [LARGE SCALE GENOMIC DNA]</scope>
    <source>
        <strain evidence="2">Okayama-7 / 130 / ATCC MYA-4618 / FGSC 9003</strain>
    </source>
</reference>
<sequence length="330" mass="36279">MHKNEQCFAVSSLRTPPSPLEHFSTNVMSESFRLVDLARRKLLAATQSSPKGIKPIFSDRQPTPFSRVLDISSADSDGGHKSNSMPFPDVVEPVLRPCERGHAVITICNKICFIRFILQLNPNQSATGSSNPVIVFNDPPPSPSVGQYLAPFIGGQQWLIVIENILGEVDSPAATPAYDVVHPTPGSYAVAELGVRQFLVEVVKEVKTTEDMRKVAKVLSARPGYKLIWTTPQLRTYLVSPHRDLELDFPLSCPQPHSETAPVAKFDAEEEGNDEYVDAPSLDLEPHEDVDDFFRTLSPDDATELETRGLVAQGLRTAGRKRACPVAHSS</sequence>
<dbReference type="InParanoid" id="A8NKL9"/>
<dbReference type="AlphaFoldDB" id="A8NKL9"/>
<name>A8NKL9_COPC7</name>
<keyword evidence="2" id="KW-1185">Reference proteome</keyword>
<dbReference type="RefSeq" id="XP_001834488.2">
    <property type="nucleotide sequence ID" value="XM_001834436.2"/>
</dbReference>
<proteinExistence type="predicted"/>
<organism evidence="1 2">
    <name type="scientific">Coprinopsis cinerea (strain Okayama-7 / 130 / ATCC MYA-4618 / FGSC 9003)</name>
    <name type="common">Inky cap fungus</name>
    <name type="synonym">Hormographiella aspergillata</name>
    <dbReference type="NCBI Taxonomy" id="240176"/>
    <lineage>
        <taxon>Eukaryota</taxon>
        <taxon>Fungi</taxon>
        <taxon>Dikarya</taxon>
        <taxon>Basidiomycota</taxon>
        <taxon>Agaricomycotina</taxon>
        <taxon>Agaricomycetes</taxon>
        <taxon>Agaricomycetidae</taxon>
        <taxon>Agaricales</taxon>
        <taxon>Agaricineae</taxon>
        <taxon>Psathyrellaceae</taxon>
        <taxon>Coprinopsis</taxon>
    </lineage>
</organism>